<dbReference type="InterPro" id="IPR036955">
    <property type="entry name" value="AP2/ERF_dom_sf"/>
</dbReference>
<reference evidence="2" key="1">
    <citation type="journal article" date="2013" name="Nature">
        <title>Pan genome of the phytoplankton Emiliania underpins its global distribution.</title>
        <authorList>
            <person name="Read B.A."/>
            <person name="Kegel J."/>
            <person name="Klute M.J."/>
            <person name="Kuo A."/>
            <person name="Lefebvre S.C."/>
            <person name="Maumus F."/>
            <person name="Mayer C."/>
            <person name="Miller J."/>
            <person name="Monier A."/>
            <person name="Salamov A."/>
            <person name="Young J."/>
            <person name="Aguilar M."/>
            <person name="Claverie J.M."/>
            <person name="Frickenhaus S."/>
            <person name="Gonzalez K."/>
            <person name="Herman E.K."/>
            <person name="Lin Y.C."/>
            <person name="Napier J."/>
            <person name="Ogata H."/>
            <person name="Sarno A.F."/>
            <person name="Shmutz J."/>
            <person name="Schroeder D."/>
            <person name="de Vargas C."/>
            <person name="Verret F."/>
            <person name="von Dassow P."/>
            <person name="Valentin K."/>
            <person name="Van de Peer Y."/>
            <person name="Wheeler G."/>
            <person name="Dacks J.B."/>
            <person name="Delwiche C.F."/>
            <person name="Dyhrman S.T."/>
            <person name="Glockner G."/>
            <person name="John U."/>
            <person name="Richards T."/>
            <person name="Worden A.Z."/>
            <person name="Zhang X."/>
            <person name="Grigoriev I.V."/>
            <person name="Allen A.E."/>
            <person name="Bidle K."/>
            <person name="Borodovsky M."/>
            <person name="Bowler C."/>
            <person name="Brownlee C."/>
            <person name="Cock J.M."/>
            <person name="Elias M."/>
            <person name="Gladyshev V.N."/>
            <person name="Groth M."/>
            <person name="Guda C."/>
            <person name="Hadaegh A."/>
            <person name="Iglesias-Rodriguez M.D."/>
            <person name="Jenkins J."/>
            <person name="Jones B.M."/>
            <person name="Lawson T."/>
            <person name="Leese F."/>
            <person name="Lindquist E."/>
            <person name="Lobanov A."/>
            <person name="Lomsadze A."/>
            <person name="Malik S.B."/>
            <person name="Marsh M.E."/>
            <person name="Mackinder L."/>
            <person name="Mock T."/>
            <person name="Mueller-Roeber B."/>
            <person name="Pagarete A."/>
            <person name="Parker M."/>
            <person name="Probert I."/>
            <person name="Quesneville H."/>
            <person name="Raines C."/>
            <person name="Rensing S.A."/>
            <person name="Riano-Pachon D.M."/>
            <person name="Richier S."/>
            <person name="Rokitta S."/>
            <person name="Shiraiwa Y."/>
            <person name="Soanes D.M."/>
            <person name="van der Giezen M."/>
            <person name="Wahlund T.M."/>
            <person name="Williams B."/>
            <person name="Wilson W."/>
            <person name="Wolfe G."/>
            <person name="Wurch L.L."/>
        </authorList>
    </citation>
    <scope>NUCLEOTIDE SEQUENCE</scope>
</reference>
<dbReference type="AlphaFoldDB" id="A0A0D3K9X1"/>
<evidence type="ECO:0008006" key="3">
    <source>
        <dbReference type="Google" id="ProtNLM"/>
    </source>
</evidence>
<dbReference type="HOGENOM" id="CLU_046619_2_1_1"/>
<reference evidence="1" key="2">
    <citation type="submission" date="2024-10" db="UniProtKB">
        <authorList>
            <consortium name="EnsemblProtists"/>
        </authorList>
    </citation>
    <scope>IDENTIFICATION</scope>
</reference>
<dbReference type="InterPro" id="IPR016177">
    <property type="entry name" value="DNA-bd_dom_sf"/>
</dbReference>
<evidence type="ECO:0000313" key="2">
    <source>
        <dbReference type="Proteomes" id="UP000013827"/>
    </source>
</evidence>
<proteinExistence type="predicted"/>
<evidence type="ECO:0000313" key="1">
    <source>
        <dbReference type="EnsemblProtists" id="EOD32556"/>
    </source>
</evidence>
<dbReference type="EnsemblProtists" id="EOD32556">
    <property type="protein sequence ID" value="EOD32556"/>
    <property type="gene ID" value="EMIHUDRAFT_230702"/>
</dbReference>
<name>A0A0D3K9X1_EMIH1</name>
<keyword evidence="2" id="KW-1185">Reference proteome</keyword>
<dbReference type="GO" id="GO:0003677">
    <property type="term" value="F:DNA binding"/>
    <property type="evidence" value="ECO:0007669"/>
    <property type="project" value="InterPro"/>
</dbReference>
<sequence>MAPPRTASSEGVVLIPATTKRNTTGYKNVSFNRREKKFKAQVTDGGESVFLGYFDTAEEAAVAYARSEYGRADAAKLLQQRPAPTPAGAEVIQQAEREGLTLTASSSSNTSYKGVTFCPKQKGSKKYMLRSTVQFGL</sequence>
<dbReference type="GO" id="GO:0003700">
    <property type="term" value="F:DNA-binding transcription factor activity"/>
    <property type="evidence" value="ECO:0007669"/>
    <property type="project" value="InterPro"/>
</dbReference>
<dbReference type="PaxDb" id="2903-EOD32556"/>
<accession>A0A0D3K9X1</accession>
<protein>
    <recommendedName>
        <fullName evidence="3">AP2/ERF domain-containing protein</fullName>
    </recommendedName>
</protein>
<dbReference type="GeneID" id="17277828"/>
<dbReference type="RefSeq" id="XP_005784985.1">
    <property type="nucleotide sequence ID" value="XM_005784928.1"/>
</dbReference>
<dbReference type="Proteomes" id="UP000013827">
    <property type="component" value="Unassembled WGS sequence"/>
</dbReference>
<dbReference type="Gene3D" id="3.30.730.10">
    <property type="entry name" value="AP2/ERF domain"/>
    <property type="match status" value="1"/>
</dbReference>
<organism evidence="1 2">
    <name type="scientific">Emiliania huxleyi (strain CCMP1516)</name>
    <dbReference type="NCBI Taxonomy" id="280463"/>
    <lineage>
        <taxon>Eukaryota</taxon>
        <taxon>Haptista</taxon>
        <taxon>Haptophyta</taxon>
        <taxon>Prymnesiophyceae</taxon>
        <taxon>Isochrysidales</taxon>
        <taxon>Noelaerhabdaceae</taxon>
        <taxon>Emiliania</taxon>
    </lineage>
</organism>
<dbReference type="SUPFAM" id="SSF54171">
    <property type="entry name" value="DNA-binding domain"/>
    <property type="match status" value="1"/>
</dbReference>
<dbReference type="KEGG" id="ehx:EMIHUDRAFT_230702"/>